<evidence type="ECO:0000313" key="2">
    <source>
        <dbReference type="Proteomes" id="UP001163223"/>
    </source>
</evidence>
<sequence length="94" mass="10014">MPVDNSPPRPDPVPEARAEAEAFVAKPQDMRAVAEQNRVDAEAGTFLEQAEVDQVRAEGRPTDTDEDELVAADGTFQDATAYGEALKAAVGCLI</sequence>
<dbReference type="Proteomes" id="UP001163223">
    <property type="component" value="Chromosome"/>
</dbReference>
<keyword evidence="2" id="KW-1185">Reference proteome</keyword>
<accession>A0ACD4NHL3</accession>
<organism evidence="1 2">
    <name type="scientific">Antarcticirhabdus aurantiaca</name>
    <dbReference type="NCBI Taxonomy" id="2606717"/>
    <lineage>
        <taxon>Bacteria</taxon>
        <taxon>Pseudomonadati</taxon>
        <taxon>Pseudomonadota</taxon>
        <taxon>Alphaproteobacteria</taxon>
        <taxon>Hyphomicrobiales</taxon>
        <taxon>Aurantimonadaceae</taxon>
        <taxon>Antarcticirhabdus</taxon>
    </lineage>
</organism>
<protein>
    <submittedName>
        <fullName evidence="1">Uncharacterized protein</fullName>
    </submittedName>
</protein>
<name>A0ACD4NHL3_9HYPH</name>
<gene>
    <name evidence="1" type="ORF">OXU80_15410</name>
</gene>
<evidence type="ECO:0000313" key="1">
    <source>
        <dbReference type="EMBL" id="WAJ26289.1"/>
    </source>
</evidence>
<proteinExistence type="predicted"/>
<dbReference type="EMBL" id="CP113520">
    <property type="protein sequence ID" value="WAJ26289.1"/>
    <property type="molecule type" value="Genomic_DNA"/>
</dbReference>
<reference evidence="1" key="1">
    <citation type="submission" date="2022-11" db="EMBL/GenBank/DDBJ databases">
        <title>beta-Carotene-producing bacterium, Jeongeuplla avenae sp. nov., alleviates the salt stress of Arabidopsis seedlings.</title>
        <authorList>
            <person name="Jiang L."/>
            <person name="Lee J."/>
        </authorList>
    </citation>
    <scope>NUCLEOTIDE SEQUENCE</scope>
    <source>
        <strain evidence="1">DY_R2A_6</strain>
    </source>
</reference>